<evidence type="ECO:0000313" key="2">
    <source>
        <dbReference type="EMBL" id="KAG9070665.1"/>
    </source>
</evidence>
<proteinExistence type="predicted"/>
<organism evidence="2 3">
    <name type="scientific">Linnemannia hyalina</name>
    <dbReference type="NCBI Taxonomy" id="64524"/>
    <lineage>
        <taxon>Eukaryota</taxon>
        <taxon>Fungi</taxon>
        <taxon>Fungi incertae sedis</taxon>
        <taxon>Mucoromycota</taxon>
        <taxon>Mortierellomycotina</taxon>
        <taxon>Mortierellomycetes</taxon>
        <taxon>Mortierellales</taxon>
        <taxon>Mortierellaceae</taxon>
        <taxon>Linnemannia</taxon>
    </lineage>
</organism>
<gene>
    <name evidence="2" type="ORF">KI688_008204</name>
</gene>
<feature type="region of interest" description="Disordered" evidence="1">
    <location>
        <begin position="454"/>
        <end position="503"/>
    </location>
</feature>
<feature type="compositionally biased region" description="Gly residues" evidence="1">
    <location>
        <begin position="472"/>
        <end position="483"/>
    </location>
</feature>
<evidence type="ECO:0000313" key="3">
    <source>
        <dbReference type="Proteomes" id="UP000707451"/>
    </source>
</evidence>
<dbReference type="Proteomes" id="UP000707451">
    <property type="component" value="Unassembled WGS sequence"/>
</dbReference>
<feature type="compositionally biased region" description="Acidic residues" evidence="1">
    <location>
        <begin position="667"/>
        <end position="693"/>
    </location>
</feature>
<feature type="region of interest" description="Disordered" evidence="1">
    <location>
        <begin position="274"/>
        <end position="311"/>
    </location>
</feature>
<feature type="compositionally biased region" description="Polar residues" evidence="1">
    <location>
        <begin position="550"/>
        <end position="565"/>
    </location>
</feature>
<feature type="compositionally biased region" description="Polar residues" evidence="1">
    <location>
        <begin position="60"/>
        <end position="71"/>
    </location>
</feature>
<accession>A0A9P7Y0D1</accession>
<feature type="compositionally biased region" description="Low complexity" evidence="1">
    <location>
        <begin position="629"/>
        <end position="660"/>
    </location>
</feature>
<name>A0A9P7Y0D1_9FUNG</name>
<feature type="region of interest" description="Disordered" evidence="1">
    <location>
        <begin position="535"/>
        <end position="571"/>
    </location>
</feature>
<feature type="compositionally biased region" description="Low complexity" evidence="1">
    <location>
        <begin position="703"/>
        <end position="716"/>
    </location>
</feature>
<feature type="region of interest" description="Disordered" evidence="1">
    <location>
        <begin position="585"/>
        <end position="747"/>
    </location>
</feature>
<feature type="compositionally biased region" description="Low complexity" evidence="1">
    <location>
        <begin position="72"/>
        <end position="98"/>
    </location>
</feature>
<dbReference type="AlphaFoldDB" id="A0A9P7Y0D1"/>
<dbReference type="EMBL" id="JAHRHY010000003">
    <property type="protein sequence ID" value="KAG9070665.1"/>
    <property type="molecule type" value="Genomic_DNA"/>
</dbReference>
<sequence length="747" mass="82015">MSQPLTAPDGGSDPESRCMPFLNADLHEQDISDPYVKRLANSDDRLPSSPPPVPQPRNLGPSNTSTMANLASSSSVTTWGASGSGSTSGSQSTGTTSGNNETNLAVRGGPSTAFGGLLTNASGAPTAAIPGLVFSSRGDNTGSRTQFHAPLEPEVVAKLDDIFFKFLQRICSDLKACDAKGDHIHQPLMAKKMERLEASTEFRPFKFRIQAFTNAFHDSLIQHGLTEDVLPLRKVKLYLWKHRYISRFNEDGKKQKSKGNHVWNIEARKISNVVDTSGPAPGSGAEGLGASATPSVATPSTSSAASTPSIKASTTTTGFYDLLPLDMDPKYIGPEAISAAGGGLGIIRRPTSPVRWEFREYTGRIAGQIIKYARVGVPYVYSPRIWDAQMSCPAAKFSSPWLPSWLKWHRGELKGIPSAEDKSCTILVVAEYVREGEECRLEMSFPLTVCDPSNEMQELHEPSGVSAEDDGNAGGLYEGGGDSAGAVDLTPSAGHGQGSADSLKMQAEEFSSFRQQQSSRENYGDEEMMMAMKEDEDMEGEMEQEHREQASSYNQHQHPYSNNYSPFHHDHQNLQLPQHDLQTISPRQQEHQREQRQAQQRLQRLHLQEHHQHQQQQGEEDQKPSLFQSTAAPSSAGTTASFYMNPPSSRGSISSSNGSSAYVREEESNEEEESGDDEDGNESDGDDEEDEEGGTEKTRNMKTRTSTRTTTSTSRTRPGRPLSHRRKPSRDQRSIVPQETNKRRKHD</sequence>
<comment type="caution">
    <text evidence="2">The sequence shown here is derived from an EMBL/GenBank/DDBJ whole genome shotgun (WGS) entry which is preliminary data.</text>
</comment>
<feature type="compositionally biased region" description="Low complexity" evidence="1">
    <location>
        <begin position="290"/>
        <end position="311"/>
    </location>
</feature>
<keyword evidence="3" id="KW-1185">Reference proteome</keyword>
<reference evidence="2" key="1">
    <citation type="submission" date="2021-06" db="EMBL/GenBank/DDBJ databases">
        <title>Genome Sequence of Mortierella hyaline Strain SCG-10, a Cold-Adapted, Nitrate-Reducing Fungus Isolated from Soil in Minnesota, USA.</title>
        <authorList>
            <person name="Aldossari N."/>
        </authorList>
    </citation>
    <scope>NUCLEOTIDE SEQUENCE</scope>
    <source>
        <strain evidence="2">SCG-10</strain>
    </source>
</reference>
<evidence type="ECO:0000256" key="1">
    <source>
        <dbReference type="SAM" id="MobiDB-lite"/>
    </source>
</evidence>
<protein>
    <submittedName>
        <fullName evidence="2">Uncharacterized protein</fullName>
    </submittedName>
</protein>
<dbReference type="OrthoDB" id="5593376at2759"/>
<feature type="region of interest" description="Disordered" evidence="1">
    <location>
        <begin position="1"/>
        <end position="108"/>
    </location>
</feature>